<dbReference type="Proteomes" id="UP000271337">
    <property type="component" value="Unassembled WGS sequence"/>
</dbReference>
<feature type="compositionally biased region" description="Basic and acidic residues" evidence="1">
    <location>
        <begin position="19"/>
        <end position="35"/>
    </location>
</feature>
<sequence length="194" mass="20751">MSGSVFVPRQKMPPAKSRPAHDDSRSDGSTTKEKAVAAAAQARKAKNGAAALQNGGSSLKELALVSTEAGQVVAPGQNAGMAWQSAPLELLNTYRVAHNLAQPPAFTSPYHQAILTRPGGIGRQSPTMARRKDKRRVSKEQLALAVRKNFNSAAVNEIDVVVELVYKVRHKGVCFPGLVSTSFFSRAVGYLARE</sequence>
<comment type="caution">
    <text evidence="2">The sequence shown here is derived from an EMBL/GenBank/DDBJ whole genome shotgun (WGS) entry which is preliminary data.</text>
</comment>
<dbReference type="Gene3D" id="6.10.160.20">
    <property type="match status" value="1"/>
</dbReference>
<evidence type="ECO:0000313" key="2">
    <source>
        <dbReference type="EMBL" id="RMX94051.1"/>
    </source>
</evidence>
<reference evidence="2 3" key="1">
    <citation type="journal article" date="2018" name="BMC Genomics">
        <title>Genomic evidence for intraspecific hybridization in a clonal and extremely halotolerant yeast.</title>
        <authorList>
            <person name="Gostincar C."/>
            <person name="Stajich J.E."/>
            <person name="Zupancic J."/>
            <person name="Zalar P."/>
            <person name="Gunde-Cimerman N."/>
        </authorList>
    </citation>
    <scope>NUCLEOTIDE SEQUENCE [LARGE SCALE GENOMIC DNA]</scope>
    <source>
        <strain evidence="2 3">EXF-6669</strain>
    </source>
</reference>
<feature type="region of interest" description="Disordered" evidence="1">
    <location>
        <begin position="1"/>
        <end position="41"/>
    </location>
</feature>
<evidence type="ECO:0000256" key="1">
    <source>
        <dbReference type="SAM" id="MobiDB-lite"/>
    </source>
</evidence>
<organism evidence="2 3">
    <name type="scientific">Hortaea werneckii</name>
    <name type="common">Black yeast</name>
    <name type="synonym">Cladosporium werneckii</name>
    <dbReference type="NCBI Taxonomy" id="91943"/>
    <lineage>
        <taxon>Eukaryota</taxon>
        <taxon>Fungi</taxon>
        <taxon>Dikarya</taxon>
        <taxon>Ascomycota</taxon>
        <taxon>Pezizomycotina</taxon>
        <taxon>Dothideomycetes</taxon>
        <taxon>Dothideomycetidae</taxon>
        <taxon>Mycosphaerellales</taxon>
        <taxon>Teratosphaeriaceae</taxon>
        <taxon>Hortaea</taxon>
    </lineage>
</organism>
<evidence type="ECO:0000313" key="3">
    <source>
        <dbReference type="Proteomes" id="UP000271337"/>
    </source>
</evidence>
<gene>
    <name evidence="2" type="ORF">D0867_13989</name>
</gene>
<name>A0A3M6XTM1_HORWE</name>
<protein>
    <recommendedName>
        <fullName evidence="4">Histone deacetylase complex subunit SAP30 Sin3 binding domain-containing protein</fullName>
    </recommendedName>
</protein>
<evidence type="ECO:0008006" key="4">
    <source>
        <dbReference type="Google" id="ProtNLM"/>
    </source>
</evidence>
<dbReference type="OrthoDB" id="510958at2759"/>
<proteinExistence type="predicted"/>
<dbReference type="EMBL" id="QWIL01002507">
    <property type="protein sequence ID" value="RMX94051.1"/>
    <property type="molecule type" value="Genomic_DNA"/>
</dbReference>
<dbReference type="AlphaFoldDB" id="A0A3M6XTM1"/>
<feature type="region of interest" description="Disordered" evidence="1">
    <location>
        <begin position="116"/>
        <end position="136"/>
    </location>
</feature>
<dbReference type="InterPro" id="IPR038291">
    <property type="entry name" value="SAP30_C_sf"/>
</dbReference>
<accession>A0A3M6XTM1</accession>